<dbReference type="Proteomes" id="UP000234560">
    <property type="component" value="Chromosome"/>
</dbReference>
<name>A0AAF0YRN9_9CORY</name>
<organism evidence="2 3">
    <name type="scientific">Corynebacterium pyruviciproducens</name>
    <dbReference type="NCBI Taxonomy" id="598660"/>
    <lineage>
        <taxon>Bacteria</taxon>
        <taxon>Bacillati</taxon>
        <taxon>Actinomycetota</taxon>
        <taxon>Actinomycetes</taxon>
        <taxon>Mycobacteriales</taxon>
        <taxon>Corynebacteriaceae</taxon>
        <taxon>Corynebacterium</taxon>
    </lineage>
</organism>
<protein>
    <recommendedName>
        <fullName evidence="4">Copper oxidase</fullName>
    </recommendedName>
</protein>
<feature type="transmembrane region" description="Helical" evidence="1">
    <location>
        <begin position="74"/>
        <end position="91"/>
    </location>
</feature>
<keyword evidence="1" id="KW-1133">Transmembrane helix</keyword>
<feature type="transmembrane region" description="Helical" evidence="1">
    <location>
        <begin position="12"/>
        <end position="31"/>
    </location>
</feature>
<reference evidence="2" key="1">
    <citation type="submission" date="2017-12" db="EMBL/GenBank/DDBJ databases">
        <authorList>
            <person name="Thomas-White K."/>
            <person name="Wolfe A.J."/>
        </authorList>
    </citation>
    <scope>NUCLEOTIDE SEQUENCE</scope>
    <source>
        <strain evidence="2">UMB0763</strain>
    </source>
</reference>
<feature type="transmembrane region" description="Helical" evidence="1">
    <location>
        <begin position="201"/>
        <end position="230"/>
    </location>
</feature>
<dbReference type="EMBL" id="CP136958">
    <property type="protein sequence ID" value="WOT02200.1"/>
    <property type="molecule type" value="Genomic_DNA"/>
</dbReference>
<feature type="transmembrane region" description="Helical" evidence="1">
    <location>
        <begin position="250"/>
        <end position="273"/>
    </location>
</feature>
<feature type="transmembrane region" description="Helical" evidence="1">
    <location>
        <begin position="37"/>
        <end position="54"/>
    </location>
</feature>
<evidence type="ECO:0008006" key="4">
    <source>
        <dbReference type="Google" id="ProtNLM"/>
    </source>
</evidence>
<evidence type="ECO:0000313" key="2">
    <source>
        <dbReference type="EMBL" id="WOT02200.1"/>
    </source>
</evidence>
<keyword evidence="1" id="KW-0472">Membrane</keyword>
<keyword evidence="1" id="KW-0812">Transmembrane</keyword>
<feature type="transmembrane region" description="Helical" evidence="1">
    <location>
        <begin position="285"/>
        <end position="306"/>
    </location>
</feature>
<feature type="transmembrane region" description="Helical" evidence="1">
    <location>
        <begin position="135"/>
        <end position="154"/>
    </location>
</feature>
<proteinExistence type="predicted"/>
<dbReference type="RefSeq" id="WP_101678839.1">
    <property type="nucleotide sequence ID" value="NZ_CP136958.1"/>
</dbReference>
<sequence length="405" mass="43500">MSTPRWQTRALRPVMAWFVVVLLLAVTRLPLSESRWLIIHALALGAVTTSIVFWSQHFTDKFLRLSTPGRSYEWRSYALTAFIVVMFVAQAGGWLPLLAVGAAGVAGVLIYHAVRLTAQYRAAGQRRFSSSVAGYIAAALCLPCGAVAGTYLQARGTDGFRWAHVVLTVLGFVGITALSTLALMVPMVWRTQMKSSHTGVSIALLVAGVIVALTPLKVVGLSIYLCGWLWAAYGWAREIATVLKDPRDRVGYAALSMACAIVWLIVALCYYIVQHSRIGESAPIPTAWLLVGFVGQLLVGAMSFLLPSRMGGGPGAVRAGMYAHNRGAYLRVTLTNVGLAVGGPFAMALAVAALAMFLPAQFVSYREQKAVKEKRVAAPEPARYTPWGQVFAGIAVLCAVGVLTM</sequence>
<feature type="transmembrane region" description="Helical" evidence="1">
    <location>
        <begin position="166"/>
        <end position="189"/>
    </location>
</feature>
<reference evidence="2" key="2">
    <citation type="submission" date="2023-10" db="EMBL/GenBank/DDBJ databases">
        <authorList>
            <person name="Choi B."/>
        </authorList>
    </citation>
    <scope>NUCLEOTIDE SEQUENCE</scope>
    <source>
        <strain evidence="2">UMB0763</strain>
    </source>
</reference>
<feature type="transmembrane region" description="Helical" evidence="1">
    <location>
        <begin position="339"/>
        <end position="363"/>
    </location>
</feature>
<accession>A0AAF0YRN9</accession>
<evidence type="ECO:0000256" key="1">
    <source>
        <dbReference type="SAM" id="Phobius"/>
    </source>
</evidence>
<dbReference type="AlphaFoldDB" id="A0AAF0YRN9"/>
<gene>
    <name evidence="2" type="ORF">CYJ47_13330</name>
</gene>
<dbReference type="KEGG" id="cpyr:CYJ47_13330"/>
<feature type="transmembrane region" description="Helical" evidence="1">
    <location>
        <begin position="384"/>
        <end position="403"/>
    </location>
</feature>
<evidence type="ECO:0000313" key="3">
    <source>
        <dbReference type="Proteomes" id="UP000234560"/>
    </source>
</evidence>